<keyword evidence="3" id="KW-1185">Reference proteome</keyword>
<dbReference type="RefSeq" id="WP_380941531.1">
    <property type="nucleotide sequence ID" value="NZ_JBHUFC010000016.1"/>
</dbReference>
<dbReference type="PANTHER" id="PTHR12526:SF638">
    <property type="entry name" value="SPORE COAT PROTEIN SA"/>
    <property type="match status" value="1"/>
</dbReference>
<dbReference type="SUPFAM" id="SSF53756">
    <property type="entry name" value="UDP-Glycosyltransferase/glycogen phosphorylase"/>
    <property type="match status" value="1"/>
</dbReference>
<dbReference type="PANTHER" id="PTHR12526">
    <property type="entry name" value="GLYCOSYLTRANSFERASE"/>
    <property type="match status" value="1"/>
</dbReference>
<dbReference type="InterPro" id="IPR028098">
    <property type="entry name" value="Glyco_trans_4-like_N"/>
</dbReference>
<proteinExistence type="predicted"/>
<dbReference type="Pfam" id="PF13439">
    <property type="entry name" value="Glyco_transf_4"/>
    <property type="match status" value="1"/>
</dbReference>
<dbReference type="CDD" id="cd03808">
    <property type="entry name" value="GT4_CapM-like"/>
    <property type="match status" value="1"/>
</dbReference>
<gene>
    <name evidence="2" type="ORF">ACFSC3_16930</name>
</gene>
<protein>
    <submittedName>
        <fullName evidence="2">Glycosyltransferase family 4 protein</fullName>
    </submittedName>
</protein>
<reference evidence="3" key="1">
    <citation type="journal article" date="2019" name="Int. J. Syst. Evol. Microbiol.">
        <title>The Global Catalogue of Microorganisms (GCM) 10K type strain sequencing project: providing services to taxonomists for standard genome sequencing and annotation.</title>
        <authorList>
            <consortium name="The Broad Institute Genomics Platform"/>
            <consortium name="The Broad Institute Genome Sequencing Center for Infectious Disease"/>
            <person name="Wu L."/>
            <person name="Ma J."/>
        </authorList>
    </citation>
    <scope>NUCLEOTIDE SEQUENCE [LARGE SCALE GENOMIC DNA]</scope>
    <source>
        <strain evidence="3">Q85</strain>
    </source>
</reference>
<organism evidence="2 3">
    <name type="scientific">Sphingomonas floccifaciens</name>
    <dbReference type="NCBI Taxonomy" id="1844115"/>
    <lineage>
        <taxon>Bacteria</taxon>
        <taxon>Pseudomonadati</taxon>
        <taxon>Pseudomonadota</taxon>
        <taxon>Alphaproteobacteria</taxon>
        <taxon>Sphingomonadales</taxon>
        <taxon>Sphingomonadaceae</taxon>
        <taxon>Sphingomonas</taxon>
    </lineage>
</organism>
<feature type="domain" description="Glycosyltransferase subfamily 4-like N-terminal" evidence="1">
    <location>
        <begin position="19"/>
        <end position="174"/>
    </location>
</feature>
<dbReference type="Pfam" id="PF13692">
    <property type="entry name" value="Glyco_trans_1_4"/>
    <property type="match status" value="1"/>
</dbReference>
<dbReference type="EMBL" id="JBHUFC010000016">
    <property type="protein sequence ID" value="MFD1789242.1"/>
    <property type="molecule type" value="Genomic_DNA"/>
</dbReference>
<evidence type="ECO:0000259" key="1">
    <source>
        <dbReference type="Pfam" id="PF13439"/>
    </source>
</evidence>
<accession>A0ABW4NGG5</accession>
<dbReference type="Gene3D" id="3.40.50.2000">
    <property type="entry name" value="Glycogen Phosphorylase B"/>
    <property type="match status" value="2"/>
</dbReference>
<sequence>MRIALIGNSAQSVLAFRASLIRRLVERGHQVQAFAPDYDAQSGAAVAGLGAEPVGYRLQRSGTNPAVDLATVVELRARLMEWRPEAVLCYFIKPSIYGTLAAFLARVPRRIVMLEGLGYGFAEDAGASIRHRMIAAAMRGLLRFALARADRTLVLNEDDLSVVVTDLKVAQEKTTNIGGIGVELDTLTPKPVGDRATVFALAARLIEEKGVRQYVEAARQVRRRHPDTAFLLLGEVDDNPGSLQAAEVRSWVDEGLIEWPGRVSDVQAWLTRSDVFVLPSYYREGVPRSIQEAMALGRAIVTTDHVGCRDTVVPGVNGYLVPIKDVQSLTDAMLHMVEEPGLAQRMGRASRVLAEERFDSRRVDHLIIDLLEE</sequence>
<evidence type="ECO:0000313" key="3">
    <source>
        <dbReference type="Proteomes" id="UP001597283"/>
    </source>
</evidence>
<name>A0ABW4NGG5_9SPHN</name>
<evidence type="ECO:0000313" key="2">
    <source>
        <dbReference type="EMBL" id="MFD1789242.1"/>
    </source>
</evidence>
<dbReference type="Proteomes" id="UP001597283">
    <property type="component" value="Unassembled WGS sequence"/>
</dbReference>
<comment type="caution">
    <text evidence="2">The sequence shown here is derived from an EMBL/GenBank/DDBJ whole genome shotgun (WGS) entry which is preliminary data.</text>
</comment>